<comment type="cofactor">
    <cofactor evidence="1">
        <name>Zn(2+)</name>
        <dbReference type="ChEBI" id="CHEBI:29105"/>
    </cofactor>
</comment>
<accession>A0A5C5X2C7</accession>
<organism evidence="10 11">
    <name type="scientific">Allorhodopirellula solitaria</name>
    <dbReference type="NCBI Taxonomy" id="2527987"/>
    <lineage>
        <taxon>Bacteria</taxon>
        <taxon>Pseudomonadati</taxon>
        <taxon>Planctomycetota</taxon>
        <taxon>Planctomycetia</taxon>
        <taxon>Pirellulales</taxon>
        <taxon>Pirellulaceae</taxon>
        <taxon>Allorhodopirellula</taxon>
    </lineage>
</organism>
<dbReference type="SUPFAM" id="SSF55486">
    <property type="entry name" value="Metalloproteases ('zincins'), catalytic domain"/>
    <property type="match status" value="1"/>
</dbReference>
<dbReference type="GO" id="GO:0005886">
    <property type="term" value="C:plasma membrane"/>
    <property type="evidence" value="ECO:0007669"/>
    <property type="project" value="TreeGrafter"/>
</dbReference>
<dbReference type="CDD" id="cd08662">
    <property type="entry name" value="M13"/>
    <property type="match status" value="1"/>
</dbReference>
<evidence type="ECO:0000256" key="5">
    <source>
        <dbReference type="ARBA" id="ARBA00022801"/>
    </source>
</evidence>
<dbReference type="InterPro" id="IPR008753">
    <property type="entry name" value="Peptidase_M13_N"/>
</dbReference>
<keyword evidence="6" id="KW-0862">Zinc</keyword>
<keyword evidence="7" id="KW-0482">Metalloprotease</keyword>
<dbReference type="InterPro" id="IPR042089">
    <property type="entry name" value="Peptidase_M13_dom_2"/>
</dbReference>
<dbReference type="EC" id="3.4.24.-" evidence="10"/>
<keyword evidence="4" id="KW-0479">Metal-binding</keyword>
<evidence type="ECO:0000256" key="6">
    <source>
        <dbReference type="ARBA" id="ARBA00022833"/>
    </source>
</evidence>
<keyword evidence="3" id="KW-0645">Protease</keyword>
<dbReference type="PANTHER" id="PTHR11733">
    <property type="entry name" value="ZINC METALLOPROTEASE FAMILY M13 NEPRILYSIN-RELATED"/>
    <property type="match status" value="1"/>
</dbReference>
<evidence type="ECO:0000313" key="10">
    <source>
        <dbReference type="EMBL" id="TWT56313.1"/>
    </source>
</evidence>
<dbReference type="AlphaFoldDB" id="A0A5C5X2C7"/>
<keyword evidence="11" id="KW-1185">Reference proteome</keyword>
<dbReference type="InterPro" id="IPR024079">
    <property type="entry name" value="MetalloPept_cat_dom_sf"/>
</dbReference>
<evidence type="ECO:0000256" key="7">
    <source>
        <dbReference type="ARBA" id="ARBA00023049"/>
    </source>
</evidence>
<name>A0A5C5X2C7_9BACT</name>
<dbReference type="Gene3D" id="3.40.390.10">
    <property type="entry name" value="Collagenase (Catalytic Domain)"/>
    <property type="match status" value="1"/>
</dbReference>
<comment type="similarity">
    <text evidence="2">Belongs to the peptidase M13 family.</text>
</comment>
<dbReference type="OrthoDB" id="9775677at2"/>
<evidence type="ECO:0000313" key="11">
    <source>
        <dbReference type="Proteomes" id="UP000318053"/>
    </source>
</evidence>
<evidence type="ECO:0000259" key="8">
    <source>
        <dbReference type="Pfam" id="PF01431"/>
    </source>
</evidence>
<feature type="domain" description="Peptidase M13 N-terminal" evidence="9">
    <location>
        <begin position="65"/>
        <end position="442"/>
    </location>
</feature>
<dbReference type="InterPro" id="IPR018497">
    <property type="entry name" value="Peptidase_M13_C"/>
</dbReference>
<evidence type="ECO:0000256" key="3">
    <source>
        <dbReference type="ARBA" id="ARBA00022670"/>
    </source>
</evidence>
<dbReference type="Proteomes" id="UP000318053">
    <property type="component" value="Unassembled WGS sequence"/>
</dbReference>
<dbReference type="RefSeq" id="WP_146393162.1">
    <property type="nucleotide sequence ID" value="NZ_SJPK01000014.1"/>
</dbReference>
<dbReference type="InterPro" id="IPR000718">
    <property type="entry name" value="Peptidase_M13"/>
</dbReference>
<dbReference type="Pfam" id="PF05649">
    <property type="entry name" value="Peptidase_M13_N"/>
    <property type="match status" value="1"/>
</dbReference>
<feature type="domain" description="Peptidase M13 C-terminal" evidence="8">
    <location>
        <begin position="494"/>
        <end position="695"/>
    </location>
</feature>
<dbReference type="Gene3D" id="1.10.1380.10">
    <property type="entry name" value="Neutral endopeptidase , domain2"/>
    <property type="match status" value="1"/>
</dbReference>
<dbReference type="GO" id="GO:0046872">
    <property type="term" value="F:metal ion binding"/>
    <property type="evidence" value="ECO:0007669"/>
    <property type="project" value="UniProtKB-KW"/>
</dbReference>
<dbReference type="EMBL" id="SJPK01000014">
    <property type="protein sequence ID" value="TWT56313.1"/>
    <property type="molecule type" value="Genomic_DNA"/>
</dbReference>
<dbReference type="PRINTS" id="PR00786">
    <property type="entry name" value="NEPRILYSIN"/>
</dbReference>
<evidence type="ECO:0000256" key="2">
    <source>
        <dbReference type="ARBA" id="ARBA00007357"/>
    </source>
</evidence>
<proteinExistence type="inferred from homology"/>
<reference evidence="10 11" key="1">
    <citation type="submission" date="2019-02" db="EMBL/GenBank/DDBJ databases">
        <title>Deep-cultivation of Planctomycetes and their phenomic and genomic characterization uncovers novel biology.</title>
        <authorList>
            <person name="Wiegand S."/>
            <person name="Jogler M."/>
            <person name="Boedeker C."/>
            <person name="Pinto D."/>
            <person name="Vollmers J."/>
            <person name="Rivas-Marin E."/>
            <person name="Kohn T."/>
            <person name="Peeters S.H."/>
            <person name="Heuer A."/>
            <person name="Rast P."/>
            <person name="Oberbeckmann S."/>
            <person name="Bunk B."/>
            <person name="Jeske O."/>
            <person name="Meyerdierks A."/>
            <person name="Storesund J.E."/>
            <person name="Kallscheuer N."/>
            <person name="Luecker S."/>
            <person name="Lage O.M."/>
            <person name="Pohl T."/>
            <person name="Merkel B.J."/>
            <person name="Hornburger P."/>
            <person name="Mueller R.-W."/>
            <person name="Bruemmer F."/>
            <person name="Labrenz M."/>
            <person name="Spormann A.M."/>
            <person name="Op Den Camp H."/>
            <person name="Overmann J."/>
            <person name="Amann R."/>
            <person name="Jetten M.S.M."/>
            <person name="Mascher T."/>
            <person name="Medema M.H."/>
            <person name="Devos D.P."/>
            <person name="Kaster A.-K."/>
            <person name="Ovreas L."/>
            <person name="Rohde M."/>
            <person name="Galperin M.Y."/>
            <person name="Jogler C."/>
        </authorList>
    </citation>
    <scope>NUCLEOTIDE SEQUENCE [LARGE SCALE GENOMIC DNA]</scope>
    <source>
        <strain evidence="10 11">CA85</strain>
    </source>
</reference>
<comment type="caution">
    <text evidence="10">The sequence shown here is derived from an EMBL/GenBank/DDBJ whole genome shotgun (WGS) entry which is preliminary data.</text>
</comment>
<dbReference type="GO" id="GO:0016485">
    <property type="term" value="P:protein processing"/>
    <property type="evidence" value="ECO:0007669"/>
    <property type="project" value="TreeGrafter"/>
</dbReference>
<dbReference type="PANTHER" id="PTHR11733:SF167">
    <property type="entry name" value="FI17812P1-RELATED"/>
    <property type="match status" value="1"/>
</dbReference>
<keyword evidence="5 10" id="KW-0378">Hydrolase</keyword>
<evidence type="ECO:0000256" key="1">
    <source>
        <dbReference type="ARBA" id="ARBA00001947"/>
    </source>
</evidence>
<gene>
    <name evidence="10" type="primary">pepO</name>
    <name evidence="10" type="ORF">CA85_43160</name>
</gene>
<evidence type="ECO:0000256" key="4">
    <source>
        <dbReference type="ARBA" id="ARBA00022723"/>
    </source>
</evidence>
<sequence>MKRTLQSTPRAIRTIAASTLLVGVSVNCLTSTHRLFAEDTVAKDAAATEKVSGIDQALFSESVQPGENFYLYANEKWLSETPIPADKSNYGIFTVLDDETREQVRSLIEAAAEEDADKGTPSQKVGDMYQSVLDVQKRNQAGVAPIKPLLEIAQGIESQEDLAAAMGSLVRQGVYGPLAPYVSVDAKNSDQYIVYLTQSGLTLPDRDYYLEDEPRYNELRGELKTYIADMLTALGTENATEAAEQVFEIEKQIAERQWTKTENRDPDATYNRKTMPELDELVEQFPVDRMLTAAEIKDQAAIVVRQPSFFAEIDSVITDTPLDAWKNYLAFHVIDSYASALTEDLERRHFEFHGKAVSGTDEQQPMWKRAVDGTGAVLGEVVGQLYVEKHFKPQAKARMNELVNNLKAAFAERIQTREWMGKGTQKQAQVKLDKFTTKIGYPDEWKDYSKLTITDASPATNMIAAAEFEFNRDLDKLGGPIDRNEWHMTPQTINAYYNPTMNEIVFPAAILQPPFFNMAADDAVNYGGIGAVIGHELSHGFDDKGSKYDGDGNLRNWWTPTDREAFEKRAAGLSAQYDEFKPFEDMNVNGELTLGENIGDLGGLAVSYAAYRLSLDGKEAPVIDGLTGDQRFFLGWSQIWRRLYREQELRKRLITDPHSPSEYRVNGIVRNMDEWYEAFGIEEGDELYVAPENRIQIW</sequence>
<dbReference type="Pfam" id="PF01431">
    <property type="entry name" value="Peptidase_M13"/>
    <property type="match status" value="1"/>
</dbReference>
<dbReference type="GO" id="GO:0004222">
    <property type="term" value="F:metalloendopeptidase activity"/>
    <property type="evidence" value="ECO:0007669"/>
    <property type="project" value="InterPro"/>
</dbReference>
<evidence type="ECO:0000259" key="9">
    <source>
        <dbReference type="Pfam" id="PF05649"/>
    </source>
</evidence>
<dbReference type="PROSITE" id="PS51885">
    <property type="entry name" value="NEPRILYSIN"/>
    <property type="match status" value="1"/>
</dbReference>
<protein>
    <submittedName>
        <fullName evidence="10">Neutral endopeptidase</fullName>
        <ecNumber evidence="10">3.4.24.-</ecNumber>
    </submittedName>
</protein>